<dbReference type="EMBL" id="QKKF02029610">
    <property type="protein sequence ID" value="RZF35132.1"/>
    <property type="molecule type" value="Genomic_DNA"/>
</dbReference>
<dbReference type="PANTHER" id="PTHR21083">
    <property type="entry name" value="TWISTER"/>
    <property type="match status" value="1"/>
</dbReference>
<accession>A0A482WPH9</accession>
<dbReference type="GO" id="GO:0051087">
    <property type="term" value="F:protein-folding chaperone binding"/>
    <property type="evidence" value="ECO:0007669"/>
    <property type="project" value="InterPro"/>
</dbReference>
<protein>
    <recommendedName>
        <fullName evidence="3">PIH1D1/2/3 CS-like domain-containing protein</fullName>
    </recommendedName>
</protein>
<evidence type="ECO:0000313" key="5">
    <source>
        <dbReference type="Proteomes" id="UP000291343"/>
    </source>
</evidence>
<dbReference type="Pfam" id="PF18201">
    <property type="entry name" value="PIH1_CS"/>
    <property type="match status" value="1"/>
</dbReference>
<dbReference type="GO" id="GO:0005737">
    <property type="term" value="C:cytoplasm"/>
    <property type="evidence" value="ECO:0007669"/>
    <property type="project" value="TreeGrafter"/>
</dbReference>
<dbReference type="Proteomes" id="UP000291343">
    <property type="component" value="Unassembled WGS sequence"/>
</dbReference>
<evidence type="ECO:0000259" key="3">
    <source>
        <dbReference type="Pfam" id="PF18201"/>
    </source>
</evidence>
<feature type="region of interest" description="Disordered" evidence="2">
    <location>
        <begin position="36"/>
        <end position="60"/>
    </location>
</feature>
<keyword evidence="5" id="KW-1185">Reference proteome</keyword>
<dbReference type="OrthoDB" id="25887at2759"/>
<organism evidence="4 5">
    <name type="scientific">Laodelphax striatellus</name>
    <name type="common">Small brown planthopper</name>
    <name type="synonym">Delphax striatella</name>
    <dbReference type="NCBI Taxonomy" id="195883"/>
    <lineage>
        <taxon>Eukaryota</taxon>
        <taxon>Metazoa</taxon>
        <taxon>Ecdysozoa</taxon>
        <taxon>Arthropoda</taxon>
        <taxon>Hexapoda</taxon>
        <taxon>Insecta</taxon>
        <taxon>Pterygota</taxon>
        <taxon>Neoptera</taxon>
        <taxon>Paraneoptera</taxon>
        <taxon>Hemiptera</taxon>
        <taxon>Auchenorrhyncha</taxon>
        <taxon>Fulgoroidea</taxon>
        <taxon>Delphacidae</taxon>
        <taxon>Criomorphinae</taxon>
        <taxon>Laodelphax</taxon>
    </lineage>
</organism>
<evidence type="ECO:0000256" key="1">
    <source>
        <dbReference type="ARBA" id="ARBA00008511"/>
    </source>
</evidence>
<feature type="domain" description="PIH1D1/2/3 CS-like" evidence="3">
    <location>
        <begin position="110"/>
        <end position="203"/>
    </location>
</feature>
<reference evidence="4 5" key="1">
    <citation type="journal article" date="2017" name="Gigascience">
        <title>Genome sequence of the small brown planthopper, Laodelphax striatellus.</title>
        <authorList>
            <person name="Zhu J."/>
            <person name="Jiang F."/>
            <person name="Wang X."/>
            <person name="Yang P."/>
            <person name="Bao Y."/>
            <person name="Zhao W."/>
            <person name="Wang W."/>
            <person name="Lu H."/>
            <person name="Wang Q."/>
            <person name="Cui N."/>
            <person name="Li J."/>
            <person name="Chen X."/>
            <person name="Luo L."/>
            <person name="Yu J."/>
            <person name="Kang L."/>
            <person name="Cui F."/>
        </authorList>
    </citation>
    <scope>NUCLEOTIDE SEQUENCE [LARGE SCALE GENOMIC DNA]</scope>
    <source>
        <strain evidence="4">Lst14</strain>
    </source>
</reference>
<dbReference type="AlphaFoldDB" id="A0A482WPH9"/>
<evidence type="ECO:0000313" key="4">
    <source>
        <dbReference type="EMBL" id="RZF35132.1"/>
    </source>
</evidence>
<dbReference type="GO" id="GO:0070286">
    <property type="term" value="P:axonemal dynein complex assembly"/>
    <property type="evidence" value="ECO:0007669"/>
    <property type="project" value="InterPro"/>
</dbReference>
<dbReference type="GO" id="GO:0045505">
    <property type="term" value="F:dynein intermediate chain binding"/>
    <property type="evidence" value="ECO:0007669"/>
    <property type="project" value="TreeGrafter"/>
</dbReference>
<sequence length="214" mass="24106">MDEGVVLVTLLCYLRYVIMDLSFGSGLKELSRLLSTEPESDSDDDLPKTGTSRLGPGDVKPKVKVNVKGVECDNGDNAIEVVEDPKAIWQLHEVSEVPVCDDASYDPRQRPEYDIKYKQAVTAEDIYLQMGRKTTASSSCEMMVLDFKLKSEQRECVDLQVSKNHLDIRSPLYRLSLPLPHPVNPDKSTADWDATNSMLSVSLFLDRELDYINF</sequence>
<gene>
    <name evidence="4" type="ORF">LSTR_LSTR009438</name>
</gene>
<dbReference type="SMR" id="A0A482WPH9"/>
<dbReference type="PANTHER" id="PTHR21083:SF0">
    <property type="entry name" value="DYNEIN AXONEMAL ASSEMBLY FACTOR 6"/>
    <property type="match status" value="1"/>
</dbReference>
<name>A0A482WPH9_LAOST</name>
<comment type="caution">
    <text evidence="4">The sequence shown here is derived from an EMBL/GenBank/DDBJ whole genome shotgun (WGS) entry which is preliminary data.</text>
</comment>
<dbReference type="FunCoup" id="A0A482WPH9">
    <property type="interactions" value="2"/>
</dbReference>
<dbReference type="STRING" id="195883.A0A482WPH9"/>
<dbReference type="InterPro" id="IPR041442">
    <property type="entry name" value="PIH1D1/2/3_CS-like"/>
</dbReference>
<proteinExistence type="inferred from homology"/>
<comment type="similarity">
    <text evidence="1">Belongs to the PIH1 family.</text>
</comment>
<dbReference type="InterPro" id="IPR026697">
    <property type="entry name" value="DNAAF6"/>
</dbReference>
<evidence type="ECO:0000256" key="2">
    <source>
        <dbReference type="SAM" id="MobiDB-lite"/>
    </source>
</evidence>
<dbReference type="InParanoid" id="A0A482WPH9"/>
<dbReference type="CDD" id="cd06463">
    <property type="entry name" value="p23_like"/>
    <property type="match status" value="1"/>
</dbReference>